<feature type="compositionally biased region" description="Basic and acidic residues" evidence="3">
    <location>
        <begin position="2072"/>
        <end position="2112"/>
    </location>
</feature>
<keyword evidence="2" id="KW-0539">Nucleus</keyword>
<evidence type="ECO:0000256" key="2">
    <source>
        <dbReference type="ARBA" id="ARBA00023242"/>
    </source>
</evidence>
<feature type="compositionally biased region" description="Basic and acidic residues" evidence="3">
    <location>
        <begin position="2167"/>
        <end position="2176"/>
    </location>
</feature>
<gene>
    <name evidence="6" type="ORF">CHILSU_LOCUS1752</name>
</gene>
<feature type="compositionally biased region" description="Polar residues" evidence="3">
    <location>
        <begin position="1440"/>
        <end position="1451"/>
    </location>
</feature>
<accession>A0ABN8B045</accession>
<feature type="compositionally biased region" description="Basic and acidic residues" evidence="3">
    <location>
        <begin position="2542"/>
        <end position="2553"/>
    </location>
</feature>
<evidence type="ECO:0000259" key="4">
    <source>
        <dbReference type="Pfam" id="PF13934"/>
    </source>
</evidence>
<feature type="region of interest" description="Disordered" evidence="3">
    <location>
        <begin position="2013"/>
        <end position="2305"/>
    </location>
</feature>
<feature type="region of interest" description="Disordered" evidence="3">
    <location>
        <begin position="1358"/>
        <end position="1533"/>
    </location>
</feature>
<reference evidence="6" key="1">
    <citation type="submission" date="2021-12" db="EMBL/GenBank/DDBJ databases">
        <authorList>
            <person name="King R."/>
        </authorList>
    </citation>
    <scope>NUCLEOTIDE SEQUENCE</scope>
</reference>
<feature type="domain" description="ELYS beta-propeller" evidence="5">
    <location>
        <begin position="251"/>
        <end position="449"/>
    </location>
</feature>
<feature type="compositionally biased region" description="Basic and acidic residues" evidence="3">
    <location>
        <begin position="2229"/>
        <end position="2244"/>
    </location>
</feature>
<name>A0ABN8B045_CHISP</name>
<organism evidence="6 7">
    <name type="scientific">Chilo suppressalis</name>
    <name type="common">Asiatic rice borer moth</name>
    <dbReference type="NCBI Taxonomy" id="168631"/>
    <lineage>
        <taxon>Eukaryota</taxon>
        <taxon>Metazoa</taxon>
        <taxon>Ecdysozoa</taxon>
        <taxon>Arthropoda</taxon>
        <taxon>Hexapoda</taxon>
        <taxon>Insecta</taxon>
        <taxon>Pterygota</taxon>
        <taxon>Neoptera</taxon>
        <taxon>Endopterygota</taxon>
        <taxon>Lepidoptera</taxon>
        <taxon>Glossata</taxon>
        <taxon>Ditrysia</taxon>
        <taxon>Pyraloidea</taxon>
        <taxon>Crambidae</taxon>
        <taxon>Crambinae</taxon>
        <taxon>Chilo</taxon>
    </lineage>
</organism>
<evidence type="ECO:0000313" key="7">
    <source>
        <dbReference type="Proteomes" id="UP001153292"/>
    </source>
</evidence>
<dbReference type="Proteomes" id="UP001153292">
    <property type="component" value="Chromosome 12"/>
</dbReference>
<evidence type="ECO:0000259" key="5">
    <source>
        <dbReference type="Pfam" id="PF16687"/>
    </source>
</evidence>
<feature type="region of interest" description="Disordered" evidence="3">
    <location>
        <begin position="2345"/>
        <end position="2553"/>
    </location>
</feature>
<feature type="compositionally biased region" description="Polar residues" evidence="3">
    <location>
        <begin position="1936"/>
        <end position="1960"/>
    </location>
</feature>
<comment type="subcellular location">
    <subcellularLocation>
        <location evidence="1">Nucleus</location>
    </subcellularLocation>
</comment>
<feature type="region of interest" description="Disordered" evidence="3">
    <location>
        <begin position="1149"/>
        <end position="1174"/>
    </location>
</feature>
<dbReference type="InterPro" id="IPR052620">
    <property type="entry name" value="ELYS/MEL-28_NucAsmblyFactor"/>
</dbReference>
<dbReference type="PANTHER" id="PTHR21583:SF8">
    <property type="entry name" value="PROTEIN ELYS"/>
    <property type="match status" value="1"/>
</dbReference>
<feature type="compositionally biased region" description="Basic and acidic residues" evidence="3">
    <location>
        <begin position="1464"/>
        <end position="1473"/>
    </location>
</feature>
<proteinExistence type="predicted"/>
<feature type="compositionally biased region" description="Basic and acidic residues" evidence="3">
    <location>
        <begin position="1284"/>
        <end position="1311"/>
    </location>
</feature>
<sequence>MQKLQESVFSIVKTTSLSPAVFSFLQPSEDLSDKTPLGGILSDTRHGWLALGPKFCVVDLKSGLKVAAKTFGTPYSNSRITVTNVVELPTPLTDNSKQLIISLTEDETSMICVFHVNGSQLLRCIQTDLVVTELSICDRMADGPFTCFDGVVMAGTRRGEVIVFDLNRAGLIQAIKDMSQGYEHLIQNESNPSNLTFLPMNVLQHIEEQKELALENNDHLAVLLNDTSLIGGEYIFCNPDGTVRMKAKIDQVRVTVVQYIPQLGSLAVGYNFGAFQIWNLLRMELEYTSQVNVECIPVTHFGFQEPCDDPRAFCYLWVVYSVTDRFEEEEFPLAVMYSLTYHGKRMLSDTKCLYQEFSMASIRFQVELTAMQDASHLIGGKCVSCQTYSIDSALGSEGEDSMLNICQLVWECWGDSTNSSQYGMLLFDLDQWYKDQMPETYRLQSNPFMSCTWCSELSGACLLAARLSPASVAPYSHCTRLEEHFYPNSLQYQCLCLTTSEACVLGTVGIQRQIISSMDSTGPTALLNPTRLYRACLAAGLSPLYTYHHGRDPTQDEQRRFLLSVALEGRLSRFLKCCAHDWATGTYSGAGCTLPLLVDWCWQRAVELKENAKDLTAPLFSSASLPDRNVVRCLEHCVQQLTQLTGLLDAILTKCCNLVVPDALSEMEEKYKGIGTVSLYFQVVQWFLRVGLLPERHDSFPAVPYPAAQLYATYNKRRLKLQRLQDNSPVEDPPSKSCTLLYIDQLIENEFGGERIHQMWIKGGSECNGLYPPPSLYSLLRLYLLPDIAEEHKHSLVLYLLVDYSVLYDQVRYEAVIRRLMQFPTMFGLSNTAIKATQAFWHLDHRDFDFALDQLQCLTGNTLSEWQHSVVLSSLLAQRKTQAALQYLHVRKPAPIQMKDDNSFNKVNDHDKLDDWQSCCSLYLARGLVFEALDVVRMCAQNAASLEDKVTILNFFFKGCRNTGQLSKILQVTLLPLEEEVFVNYLRNCNESQTSDILVMYYLQQARYIEAEQYNSKLRHSKPRSKEPSGSLESLAEILDREGARDTVVEVACASLPAVTGSVRDFVFSEKDIETHIIAPKPMSVFVQARSPKNTFTYKSSFIQDTIENASETWMNKPKMRKGLKRALNVEETPFICTPKLHRNRSILTDQTAESTPPKRAKLDLNSTPKTPKFGSAVKMNESLSKQLSILLDMPEVQSPECKLYIERSGAETPHSILKVRRGEMGIDAASPVDSRYLGESDDDMLETCSNHTQYSDSTNKHLRFTIPTASESGSTPSPPTAADLERSKLEIQRRTEKEEHDTAKEERDDNTATTDSHAIEQNHPLESPPKKLATEDSLLSRKSYKDTVKARRSLSISANSSLSDDPSTSIESIADIPITLINPRYSEKRREVSERNESTVESHIKQSTEEDNKPPEEEIKATLEISVPNTPKGRRAIRTSGSESTPLLTRNRSRSRTPVLESPKLEPIKESPSKSSNTDSSSPSRRSLRSRSRTPEVEIPTEQTRPASPRSLRSRAKTPEKVMSPKLEHSVKSKKSLSRIVLEANAFAKTKMNLEQSEKDQTEVSETAIECTPMKTIKQVSSLMDVTLSPIVNKSVLQSSTDSTGYDTLDKDTTKTEDKSITELGLKSLPAFTTIHETYYEKSVLQSYQSSVADTSESMQEDNKVDETAANASLKSLPAFTTLHDVGLKSVLHSFESSTAETSYSIQEDVEIKAAEVSVSKKLTTFTDIVEINVERSVLKSCESSIAESSREVNIANVKDTDNSALKNMSLITNDSDVDMKEVQVWKTNIDSQETASMIQKEKERIVDIEREINELEGDLTDDDTDGNENTSGDEEIVEALDEDDSDESNEETSEEASANSSASDEEIISIQDTESDKSSSSDGLQIDEDQSSSEVETRNAETNTETIAEINVESTAKSLATIEEAGQKDPLDNPQLSIMTDDNSVAETEKSGANQNVCDQKRPDSRDIKESTVNISMEIEPPVQTSTVQKITTTLETEMVNAPVTKIDEVPKAITSIDNKPAAEKESQLQSKKTDTVEKQKSDIVEKQQTEKILSLKPSVETVSQTKKGPQHESQETREKVENLVSKEKLDVLKGSDQKPENDANKEVEKQTTTTKAGETNKDQEIETQKELEKKTETSDQEESNKAAPRTRKRVKSTSSNKSFTEAKAEEIVEPRTPITRKRTQSNASNKSVEPEQKTPENDANTSRRRAKTPTSTEVRKIITRRASKEISEKMEDSKDNVDDSVTATPRRRSARTKSHNDDNESVVSEASVKSTRSKVSEDTGEVKPAPIRKGRRSILNTKPDLSVIPEMIVEDESKGAEDVIADYSSSRRLTRHQKAVLESWLEPNASTLASPRSRPLSRARRSSATSRASDISHEDDDASSTASGLDSQAMERINLLNKQDFEGVPDTEELLSGSPNFSASEMTRQRRSRLGRAASESKTTPKTVKTMRRISVDIAESPDRGSPVPGSPSRGRRASFNKACEALHTPKGRRTSTDTRKETDSPQGSPAPSETETTPARRTRRTASTQSNTSQAKSDAGKRSKKTGQD</sequence>
<feature type="region of interest" description="Disordered" evidence="3">
    <location>
        <begin position="1816"/>
        <end position="1969"/>
    </location>
</feature>
<dbReference type="SUPFAM" id="SSF50978">
    <property type="entry name" value="WD40 repeat-like"/>
    <property type="match status" value="1"/>
</dbReference>
<evidence type="ECO:0000313" key="6">
    <source>
        <dbReference type="EMBL" id="CAH0398630.1"/>
    </source>
</evidence>
<feature type="compositionally biased region" description="Basic and acidic residues" evidence="3">
    <location>
        <begin position="2121"/>
        <end position="2140"/>
    </location>
</feature>
<feature type="compositionally biased region" description="Low complexity" evidence="3">
    <location>
        <begin position="1358"/>
        <end position="1373"/>
    </location>
</feature>
<feature type="compositionally biased region" description="Polar residues" evidence="3">
    <location>
        <begin position="2420"/>
        <end position="2429"/>
    </location>
</feature>
<dbReference type="PANTHER" id="PTHR21583">
    <property type="entry name" value="ELYS PROTEIN"/>
    <property type="match status" value="1"/>
</dbReference>
<feature type="region of interest" description="Disordered" evidence="3">
    <location>
        <begin position="1268"/>
        <end position="1338"/>
    </location>
</feature>
<dbReference type="InterPro" id="IPR025151">
    <property type="entry name" value="ELYS_dom"/>
</dbReference>
<feature type="compositionally biased region" description="Basic and acidic residues" evidence="3">
    <location>
        <begin position="2498"/>
        <end position="2507"/>
    </location>
</feature>
<protein>
    <recommendedName>
        <fullName evidence="8">Protein ELYS</fullName>
    </recommendedName>
</protein>
<evidence type="ECO:0000256" key="3">
    <source>
        <dbReference type="SAM" id="MobiDB-lite"/>
    </source>
</evidence>
<dbReference type="EMBL" id="OU963905">
    <property type="protein sequence ID" value="CAH0398630.1"/>
    <property type="molecule type" value="Genomic_DNA"/>
</dbReference>
<feature type="compositionally biased region" description="Polar residues" evidence="3">
    <location>
        <begin position="2268"/>
        <end position="2277"/>
    </location>
</feature>
<dbReference type="InterPro" id="IPR032040">
    <property type="entry name" value="ELYS-bb"/>
</dbReference>
<evidence type="ECO:0008006" key="8">
    <source>
        <dbReference type="Google" id="ProtNLM"/>
    </source>
</evidence>
<evidence type="ECO:0000256" key="1">
    <source>
        <dbReference type="ARBA" id="ARBA00004123"/>
    </source>
</evidence>
<dbReference type="Pfam" id="PF16687">
    <property type="entry name" value="ELYS-bb"/>
    <property type="match status" value="1"/>
</dbReference>
<feature type="compositionally biased region" description="Basic and acidic residues" evidence="3">
    <location>
        <begin position="2023"/>
        <end position="2052"/>
    </location>
</feature>
<feature type="compositionally biased region" description="Low complexity" evidence="3">
    <location>
        <begin position="2515"/>
        <end position="2538"/>
    </location>
</feature>
<dbReference type="Pfam" id="PF13934">
    <property type="entry name" value="ELYS"/>
    <property type="match status" value="1"/>
</dbReference>
<feature type="compositionally biased region" description="Basic and acidic residues" evidence="3">
    <location>
        <begin position="1386"/>
        <end position="1422"/>
    </location>
</feature>
<feature type="domain" description="ELYS-like" evidence="4">
    <location>
        <begin position="741"/>
        <end position="989"/>
    </location>
</feature>
<feature type="compositionally biased region" description="Low complexity" evidence="3">
    <location>
        <begin position="1474"/>
        <end position="1486"/>
    </location>
</feature>
<feature type="compositionally biased region" description="Acidic residues" evidence="3">
    <location>
        <begin position="1816"/>
        <end position="1856"/>
    </location>
</feature>
<keyword evidence="7" id="KW-1185">Reference proteome</keyword>
<dbReference type="InterPro" id="IPR036322">
    <property type="entry name" value="WD40_repeat_dom_sf"/>
</dbReference>
<feature type="compositionally biased region" description="Polar residues" evidence="3">
    <location>
        <begin position="1902"/>
        <end position="1920"/>
    </location>
</feature>